<feature type="chain" id="PRO_5013325840" evidence="1">
    <location>
        <begin position="24"/>
        <end position="407"/>
    </location>
</feature>
<dbReference type="EMBL" id="FZNX01000003">
    <property type="protein sequence ID" value="SNR58560.1"/>
    <property type="molecule type" value="Genomic_DNA"/>
</dbReference>
<sequence>MKKIKILLFTVFLLSFHFSFSQGSPDYNGGFKIKFNDDGSKYLRVISWGQFQAAYNDNVPETASNLSFNVRRARVLLLSQISKKFLLLTHFGLNGLNSATLHPVGKGDGNQIFMHGIWGQWNLNDNHTVGGGLHYWNGISRLNNQSTLNLLTLDNNRQSWATIGLSDQFARHLGFFVKGKLNKFKYQLAINDAISNGLDMRTPENGGSAVYGGKRILGSKDAGFAYAGYFEYNFLDQESNTLPYKVGTYLGTKKVFNLGAGFFTHPKGSVVATSSGSMEGDNVSILAVDAFYDAPLSDDGSAITAYATYQTNDYGKDYMYSAYGTGNMFYSHVGYLISGDVKKARFQPYLSYGSNSYDALDDSRNVFGLGTNMFLSGHNSKFTLEYKNQKFGENTTGTVTLQAMIYL</sequence>
<evidence type="ECO:0000256" key="1">
    <source>
        <dbReference type="SAM" id="SignalP"/>
    </source>
</evidence>
<reference evidence="3" key="1">
    <citation type="submission" date="2017-06" db="EMBL/GenBank/DDBJ databases">
        <authorList>
            <person name="Varghese N."/>
            <person name="Submissions S."/>
        </authorList>
    </citation>
    <scope>NUCLEOTIDE SEQUENCE [LARGE SCALE GENOMIC DNA]</scope>
    <source>
        <strain evidence="3">DSM 27993</strain>
    </source>
</reference>
<dbReference type="OrthoDB" id="9771991at2"/>
<dbReference type="Proteomes" id="UP000198412">
    <property type="component" value="Unassembled WGS sequence"/>
</dbReference>
<evidence type="ECO:0000313" key="3">
    <source>
        <dbReference type="Proteomes" id="UP000198412"/>
    </source>
</evidence>
<keyword evidence="1" id="KW-0732">Signal</keyword>
<protein>
    <submittedName>
        <fullName evidence="2">Short chain amide porin</fullName>
    </submittedName>
</protein>
<accession>A0A238XIM5</accession>
<dbReference type="RefSeq" id="WP_089378161.1">
    <property type="nucleotide sequence ID" value="NZ_FZNX01000003.1"/>
</dbReference>
<evidence type="ECO:0000313" key="2">
    <source>
        <dbReference type="EMBL" id="SNR58560.1"/>
    </source>
</evidence>
<name>A0A238XIM5_9FLAO</name>
<dbReference type="AlphaFoldDB" id="A0A238XIM5"/>
<gene>
    <name evidence="2" type="ORF">SAMN04488111_1843</name>
</gene>
<feature type="signal peptide" evidence="1">
    <location>
        <begin position="1"/>
        <end position="23"/>
    </location>
</feature>
<organism evidence="2 3">
    <name type="scientific">Lutibacter flavus</name>
    <dbReference type="NCBI Taxonomy" id="691689"/>
    <lineage>
        <taxon>Bacteria</taxon>
        <taxon>Pseudomonadati</taxon>
        <taxon>Bacteroidota</taxon>
        <taxon>Flavobacteriia</taxon>
        <taxon>Flavobacteriales</taxon>
        <taxon>Flavobacteriaceae</taxon>
        <taxon>Lutibacter</taxon>
    </lineage>
</organism>
<keyword evidence="3" id="KW-1185">Reference proteome</keyword>
<proteinExistence type="predicted"/>